<keyword evidence="8" id="KW-0732">Signal</keyword>
<feature type="site" description="Important for catalytic activity, responsible for pKa modulation of the active site Glu and correct orientation of both the proton donor and substrate" evidence="6">
    <location>
        <position position="246"/>
    </location>
</feature>
<keyword evidence="3 7" id="KW-0378">Hydrolase</keyword>
<sequence>MKAFRVKIFSAAVACAAAFSLLLTGCGAGSTEAVMKTLPGDALSFDDSRGVSVHDLSIFKAEDGTYYVTGSHIASAKSTDLVHWQTVSAGVFDSNRTLVREGETLRGAYEKAFQWCDGAQRLWEYGEDKWETNVWASDILYNPAMDKYCYYASSSVWGSTASVIWMAVSDSPEGTFDFVDTMIYSGFSTRETWYGAPKNQLHYSFTNLQALIENGTLTKDEVENAAWFDKDGNYDCTYGKYPNAIDPAPFYDADGQLWLAYGSYSGGIYVMPLIEETGMPDYKAMRDAGYDPYFGKQITCTNEATANTGEGPFILYDTVSGYYYLFLSYGGLGALDGYDVRLYRSTRPDGPYVDAAGHDAVEAASTGTKLIGNYQFQSDETAYLSPGHSSCLLDDDGRLYLAYHQRYNDGEGAFHNVQIHELLRTADGWLTLLPRAYGGEDAAANIQTLDGEFDALFFEPVIQKTDAWEKVEDIIQKSAPAAVAGGTLTTEAGTADLHIDVRTGTFSFTLGGETFSGAAKRGADGKLQLSAVSDRNRTFWAVER</sequence>
<feature type="active site" description="Proton acceptor" evidence="5">
    <location>
        <position position="55"/>
    </location>
</feature>
<dbReference type="EMBL" id="DVMW01000024">
    <property type="protein sequence ID" value="HIU35565.1"/>
    <property type="molecule type" value="Genomic_DNA"/>
</dbReference>
<evidence type="ECO:0000256" key="6">
    <source>
        <dbReference type="PIRSR" id="PIRSR606710-2"/>
    </source>
</evidence>
<evidence type="ECO:0000313" key="9">
    <source>
        <dbReference type="EMBL" id="HIU35565.1"/>
    </source>
</evidence>
<dbReference type="SUPFAM" id="SSF75005">
    <property type="entry name" value="Arabinanase/levansucrase/invertase"/>
    <property type="match status" value="1"/>
</dbReference>
<organism evidence="9 10">
    <name type="scientific">Candidatus Fimenecus excrementigallinarum</name>
    <dbReference type="NCBI Taxonomy" id="2840816"/>
    <lineage>
        <taxon>Bacteria</taxon>
        <taxon>Bacillati</taxon>
        <taxon>Bacillota</taxon>
        <taxon>Clostridia</taxon>
        <taxon>Candidatus Fimenecus</taxon>
    </lineage>
</organism>
<dbReference type="PANTHER" id="PTHR43301">
    <property type="entry name" value="ARABINAN ENDO-1,5-ALPHA-L-ARABINOSIDASE"/>
    <property type="match status" value="1"/>
</dbReference>
<evidence type="ECO:0000256" key="1">
    <source>
        <dbReference type="ARBA" id="ARBA00004834"/>
    </source>
</evidence>
<dbReference type="AlphaFoldDB" id="A0A9D1IEQ5"/>
<dbReference type="InterPro" id="IPR023296">
    <property type="entry name" value="Glyco_hydro_beta-prop_sf"/>
</dbReference>
<accession>A0A9D1IEQ5</accession>
<feature type="active site" description="Proton donor" evidence="5">
    <location>
        <position position="310"/>
    </location>
</feature>
<dbReference type="GO" id="GO:0005975">
    <property type="term" value="P:carbohydrate metabolic process"/>
    <property type="evidence" value="ECO:0007669"/>
    <property type="project" value="InterPro"/>
</dbReference>
<gene>
    <name evidence="9" type="ORF">IAC53_03035</name>
</gene>
<dbReference type="Pfam" id="PF04616">
    <property type="entry name" value="Glyco_hydro_43"/>
    <property type="match status" value="1"/>
</dbReference>
<reference evidence="9" key="2">
    <citation type="journal article" date="2021" name="PeerJ">
        <title>Extensive microbial diversity within the chicken gut microbiome revealed by metagenomics and culture.</title>
        <authorList>
            <person name="Gilroy R."/>
            <person name="Ravi A."/>
            <person name="Getino M."/>
            <person name="Pursley I."/>
            <person name="Horton D.L."/>
            <person name="Alikhan N.F."/>
            <person name="Baker D."/>
            <person name="Gharbi K."/>
            <person name="Hall N."/>
            <person name="Watson M."/>
            <person name="Adriaenssens E.M."/>
            <person name="Foster-Nyarko E."/>
            <person name="Jarju S."/>
            <person name="Secka A."/>
            <person name="Antonio M."/>
            <person name="Oren A."/>
            <person name="Chaudhuri R.R."/>
            <person name="La Ragione R."/>
            <person name="Hildebrand F."/>
            <person name="Pallen M.J."/>
        </authorList>
    </citation>
    <scope>NUCLEOTIDE SEQUENCE</scope>
    <source>
        <strain evidence="9">ChiGjej1B1-19959</strain>
    </source>
</reference>
<evidence type="ECO:0000256" key="2">
    <source>
        <dbReference type="ARBA" id="ARBA00009865"/>
    </source>
</evidence>
<dbReference type="InterPro" id="IPR006710">
    <property type="entry name" value="Glyco_hydro_43"/>
</dbReference>
<comment type="pathway">
    <text evidence="1">Glycan metabolism; L-arabinan degradation.</text>
</comment>
<protein>
    <submittedName>
        <fullName evidence="9">Family 43 glycosylhydrolase</fullName>
    </submittedName>
</protein>
<evidence type="ECO:0000256" key="7">
    <source>
        <dbReference type="RuleBase" id="RU361187"/>
    </source>
</evidence>
<dbReference type="GO" id="GO:0004553">
    <property type="term" value="F:hydrolase activity, hydrolyzing O-glycosyl compounds"/>
    <property type="evidence" value="ECO:0007669"/>
    <property type="project" value="InterPro"/>
</dbReference>
<dbReference type="PANTHER" id="PTHR43301:SF3">
    <property type="entry name" value="ARABINAN ENDO-1,5-ALPHA-L-ARABINOSIDASE A-RELATED"/>
    <property type="match status" value="1"/>
</dbReference>
<proteinExistence type="inferred from homology"/>
<dbReference type="InterPro" id="IPR050727">
    <property type="entry name" value="GH43_arabinanases"/>
</dbReference>
<evidence type="ECO:0000256" key="3">
    <source>
        <dbReference type="ARBA" id="ARBA00022801"/>
    </source>
</evidence>
<evidence type="ECO:0000256" key="8">
    <source>
        <dbReference type="SAM" id="SignalP"/>
    </source>
</evidence>
<evidence type="ECO:0000313" key="10">
    <source>
        <dbReference type="Proteomes" id="UP000824071"/>
    </source>
</evidence>
<dbReference type="PROSITE" id="PS51257">
    <property type="entry name" value="PROKAR_LIPOPROTEIN"/>
    <property type="match status" value="1"/>
</dbReference>
<feature type="signal peptide" evidence="8">
    <location>
        <begin position="1"/>
        <end position="28"/>
    </location>
</feature>
<feature type="chain" id="PRO_5039030424" evidence="8">
    <location>
        <begin position="29"/>
        <end position="544"/>
    </location>
</feature>
<keyword evidence="4 7" id="KW-0326">Glycosidase</keyword>
<comment type="caution">
    <text evidence="9">The sequence shown here is derived from an EMBL/GenBank/DDBJ whole genome shotgun (WGS) entry which is preliminary data.</text>
</comment>
<evidence type="ECO:0000256" key="5">
    <source>
        <dbReference type="PIRSR" id="PIRSR606710-1"/>
    </source>
</evidence>
<comment type="similarity">
    <text evidence="2 7">Belongs to the glycosyl hydrolase 43 family.</text>
</comment>
<name>A0A9D1IEQ5_9FIRM</name>
<dbReference type="Gene3D" id="2.115.10.20">
    <property type="entry name" value="Glycosyl hydrolase domain, family 43"/>
    <property type="match status" value="1"/>
</dbReference>
<reference evidence="9" key="1">
    <citation type="submission" date="2020-10" db="EMBL/GenBank/DDBJ databases">
        <authorList>
            <person name="Gilroy R."/>
        </authorList>
    </citation>
    <scope>NUCLEOTIDE SEQUENCE</scope>
    <source>
        <strain evidence="9">ChiGjej1B1-19959</strain>
    </source>
</reference>
<evidence type="ECO:0000256" key="4">
    <source>
        <dbReference type="ARBA" id="ARBA00023295"/>
    </source>
</evidence>
<dbReference type="Proteomes" id="UP000824071">
    <property type="component" value="Unassembled WGS sequence"/>
</dbReference>